<sequence length="238" mass="27356">MCDFQTVHTYKSQLCPKFQLSPNTSSKTMTTPPRPKRNPTSAANHRKNSPKSPEKTISKTPETHSVFTENDEIQLLKTLSGSPNTSEFTSNGNFTEKQIAKKLKKLKEKYHKLARSKSLIKTPHDQKIYEIARQIWGRNVAKGKEKEPVVELHRSCEEEVNLEEFPFLVSEMMSVFGRSGYCKEGLRRLGKEKLKKMNEKWMELRLKEAEIMVNKAKLYHEQLKSVVEGSKGTDNEAN</sequence>
<evidence type="ECO:0000259" key="3">
    <source>
        <dbReference type="Pfam" id="PF04504"/>
    </source>
</evidence>
<dbReference type="Pfam" id="PF04504">
    <property type="entry name" value="GeBP-like_DBD"/>
    <property type="match status" value="1"/>
</dbReference>
<dbReference type="Proteomes" id="UP000189701">
    <property type="component" value="Unplaced"/>
</dbReference>
<feature type="domain" description="Glabrous enhancer-binding protein-like DBD" evidence="3">
    <location>
        <begin position="90"/>
        <end position="137"/>
    </location>
</feature>
<dbReference type="PANTHER" id="PTHR31662:SF39">
    <property type="match status" value="1"/>
</dbReference>
<reference evidence="4" key="1">
    <citation type="journal article" date="2013" name="Genome Biol.">
        <title>Reference genomes and transcriptomes of Nicotiana sylvestris and Nicotiana tomentosiformis.</title>
        <authorList>
            <person name="Sierro N."/>
            <person name="Battey J.N."/>
            <person name="Ouadi S."/>
            <person name="Bovet L."/>
            <person name="Goepfert S."/>
            <person name="Bakaher N."/>
            <person name="Peitsch M.C."/>
            <person name="Ivanov N.V."/>
        </authorList>
    </citation>
    <scope>NUCLEOTIDE SEQUENCE [LARGE SCALE GENOMIC DNA]</scope>
</reference>
<dbReference type="AlphaFoldDB" id="A0A1U7UP67"/>
<dbReference type="InterPro" id="IPR007592">
    <property type="entry name" value="GEBP"/>
</dbReference>
<evidence type="ECO:0000313" key="4">
    <source>
        <dbReference type="Proteomes" id="UP000189701"/>
    </source>
</evidence>
<dbReference type="GO" id="GO:0005634">
    <property type="term" value="C:nucleus"/>
    <property type="evidence" value="ECO:0007669"/>
    <property type="project" value="TreeGrafter"/>
</dbReference>
<evidence type="ECO:0000313" key="5">
    <source>
        <dbReference type="RefSeq" id="XP_009757927.1"/>
    </source>
</evidence>
<feature type="compositionally biased region" description="Polar residues" evidence="2">
    <location>
        <begin position="20"/>
        <end position="31"/>
    </location>
</feature>
<evidence type="ECO:0000256" key="2">
    <source>
        <dbReference type="SAM" id="MobiDB-lite"/>
    </source>
</evidence>
<proteinExistence type="inferred from homology"/>
<dbReference type="KEGG" id="nsy:104210679"/>
<organism evidence="4 5">
    <name type="scientific">Nicotiana sylvestris</name>
    <name type="common">Wood tobacco</name>
    <name type="synonym">South American tobacco</name>
    <dbReference type="NCBI Taxonomy" id="4096"/>
    <lineage>
        <taxon>Eukaryota</taxon>
        <taxon>Viridiplantae</taxon>
        <taxon>Streptophyta</taxon>
        <taxon>Embryophyta</taxon>
        <taxon>Tracheophyta</taxon>
        <taxon>Spermatophyta</taxon>
        <taxon>Magnoliopsida</taxon>
        <taxon>eudicotyledons</taxon>
        <taxon>Gunneridae</taxon>
        <taxon>Pentapetalae</taxon>
        <taxon>asterids</taxon>
        <taxon>lamiids</taxon>
        <taxon>Solanales</taxon>
        <taxon>Solanaceae</taxon>
        <taxon>Nicotianoideae</taxon>
        <taxon>Nicotianeae</taxon>
        <taxon>Nicotiana</taxon>
    </lineage>
</organism>
<keyword evidence="4" id="KW-1185">Reference proteome</keyword>
<name>A0A1U7UP67_NICSY</name>
<feature type="region of interest" description="Disordered" evidence="2">
    <location>
        <begin position="15"/>
        <end position="68"/>
    </location>
</feature>
<dbReference type="OrthoDB" id="661680at2759"/>
<comment type="similarity">
    <text evidence="1">Belongs to the GeBP family.</text>
</comment>
<protein>
    <submittedName>
        <fullName evidence="5">Uncharacterized protein LOC104210679</fullName>
    </submittedName>
</protein>
<dbReference type="GeneID" id="104210679"/>
<dbReference type="PANTHER" id="PTHR31662">
    <property type="entry name" value="BNAANNG10740D PROTEIN-RELATED"/>
    <property type="match status" value="1"/>
</dbReference>
<dbReference type="eggNOG" id="ENOG502S9XU">
    <property type="taxonomic scope" value="Eukaryota"/>
</dbReference>
<reference evidence="5" key="2">
    <citation type="submission" date="2025-08" db="UniProtKB">
        <authorList>
            <consortium name="RefSeq"/>
        </authorList>
    </citation>
    <scope>IDENTIFICATION</scope>
    <source>
        <tissue evidence="5">Leaf</tissue>
    </source>
</reference>
<accession>A0A1U7UP67</accession>
<gene>
    <name evidence="5" type="primary">LOC104210679</name>
</gene>
<dbReference type="GO" id="GO:0006355">
    <property type="term" value="P:regulation of DNA-templated transcription"/>
    <property type="evidence" value="ECO:0007669"/>
    <property type="project" value="InterPro"/>
</dbReference>
<evidence type="ECO:0000256" key="1">
    <source>
        <dbReference type="ARBA" id="ARBA00010820"/>
    </source>
</evidence>
<dbReference type="RefSeq" id="XP_009757927.1">
    <property type="nucleotide sequence ID" value="XM_009759625.1"/>
</dbReference>
<feature type="compositionally biased region" description="Polar residues" evidence="2">
    <location>
        <begin position="58"/>
        <end position="68"/>
    </location>
</feature>
<dbReference type="InterPro" id="IPR053932">
    <property type="entry name" value="GeBP-like_DBD"/>
</dbReference>